<keyword evidence="2" id="KW-0472">Membrane</keyword>
<dbReference type="Proteomes" id="UP000189545">
    <property type="component" value="Chromosome"/>
</dbReference>
<gene>
    <name evidence="3" type="ORF">Sps_00889</name>
</gene>
<keyword evidence="2" id="KW-1133">Transmembrane helix</keyword>
<dbReference type="OrthoDB" id="6712223at2"/>
<keyword evidence="1" id="KW-0175">Coiled coil</keyword>
<dbReference type="KEGG" id="spsw:Sps_00889"/>
<keyword evidence="2" id="KW-0812">Transmembrane</keyword>
<evidence type="ECO:0000256" key="2">
    <source>
        <dbReference type="SAM" id="Phobius"/>
    </source>
</evidence>
<dbReference type="EMBL" id="CP014782">
    <property type="protein sequence ID" value="AQS36081.1"/>
    <property type="molecule type" value="Genomic_DNA"/>
</dbReference>
<feature type="transmembrane region" description="Helical" evidence="2">
    <location>
        <begin position="189"/>
        <end position="209"/>
    </location>
</feature>
<reference evidence="3 4" key="1">
    <citation type="submission" date="2016-03" db="EMBL/GenBank/DDBJ databases">
        <title>Complete genome sequence of Shewanella psychrophila WP2, a deep sea bacterium isolated from west Pacific sediment.</title>
        <authorList>
            <person name="Xu G."/>
            <person name="Jian H."/>
        </authorList>
    </citation>
    <scope>NUCLEOTIDE SEQUENCE [LARGE SCALE GENOMIC DNA]</scope>
    <source>
        <strain evidence="3 4">WP2</strain>
    </source>
</reference>
<sequence>MEKLPQEETGVRFKNAIDKPKKLAVVTYQFMSKILGTMSGMLGRLTAAQKLYLLALFLLLFSDNLGMVAIVTVIALTLEFWPLFERVWHSLSGKAVLLLFYAVIANFAIAGAASVVNEVVGVSTEHFSYTHNFAILLYLPAWIIVMTALAILMLQVAVPFYLFGLLLLKPFGVTGLKLINHNHFRFTTMLIRLILSSVVLYHLVLIASLDNDLSQDIADPDGLVMNELSTQDKEELSKELEKLRKEEETDEESVTFGLSFNGNDAEKKEQVDDYEHVRGDYEKMVRSMIARFAYQLESDSRSRCEISPDSNIVELNDYEIVEIRRDKSADYGYSFEVKKCISPAFGLDKSKPAAS</sequence>
<name>A0A1S6HKM5_9GAMM</name>
<organism evidence="3 4">
    <name type="scientific">Shewanella psychrophila</name>
    <dbReference type="NCBI Taxonomy" id="225848"/>
    <lineage>
        <taxon>Bacteria</taxon>
        <taxon>Pseudomonadati</taxon>
        <taxon>Pseudomonadota</taxon>
        <taxon>Gammaproteobacteria</taxon>
        <taxon>Alteromonadales</taxon>
        <taxon>Shewanellaceae</taxon>
        <taxon>Shewanella</taxon>
    </lineage>
</organism>
<feature type="coiled-coil region" evidence="1">
    <location>
        <begin position="226"/>
        <end position="253"/>
    </location>
</feature>
<accession>A0A1S6HKM5</accession>
<dbReference type="AlphaFoldDB" id="A0A1S6HKM5"/>
<proteinExistence type="predicted"/>
<feature type="transmembrane region" description="Helical" evidence="2">
    <location>
        <begin position="135"/>
        <end position="168"/>
    </location>
</feature>
<keyword evidence="4" id="KW-1185">Reference proteome</keyword>
<evidence type="ECO:0000313" key="3">
    <source>
        <dbReference type="EMBL" id="AQS36081.1"/>
    </source>
</evidence>
<evidence type="ECO:0000313" key="4">
    <source>
        <dbReference type="Proteomes" id="UP000189545"/>
    </source>
</evidence>
<evidence type="ECO:0000256" key="1">
    <source>
        <dbReference type="SAM" id="Coils"/>
    </source>
</evidence>
<dbReference type="RefSeq" id="WP_077751414.1">
    <property type="nucleotide sequence ID" value="NZ_CP014782.1"/>
</dbReference>
<feature type="transmembrane region" description="Helical" evidence="2">
    <location>
        <begin position="96"/>
        <end position="115"/>
    </location>
</feature>
<protein>
    <submittedName>
        <fullName evidence="3">Uncharacterized protein</fullName>
    </submittedName>
</protein>